<accession>A0A2M8WTM6</accession>
<keyword evidence="3" id="KW-1185">Reference proteome</keyword>
<evidence type="ECO:0000313" key="2">
    <source>
        <dbReference type="EMBL" id="PJI94248.1"/>
    </source>
</evidence>
<keyword evidence="1" id="KW-0732">Signal</keyword>
<evidence type="ECO:0000313" key="3">
    <source>
        <dbReference type="Proteomes" id="UP000231586"/>
    </source>
</evidence>
<comment type="caution">
    <text evidence="2">The sequence shown here is derived from an EMBL/GenBank/DDBJ whole genome shotgun (WGS) entry which is preliminary data.</text>
</comment>
<proteinExistence type="predicted"/>
<evidence type="ECO:0000256" key="1">
    <source>
        <dbReference type="SAM" id="SignalP"/>
    </source>
</evidence>
<sequence length="536" mass="54778">MRRTSVLLLLTALSGVLPAATAAAADEPSDCPQPYVVTFDEGASYGRQVAAHGTVSSCATGAAATGGTVTLRTPDGTTLGTAAAVSATGTFGWSAVTVRASGTTDRLVLTYDPGDGTAPQQQPVTVTTQTPPVRLALDAWVPVADSTAAGPATVRATVSTYDAGHTFPQWVTLLSPTGTVDVLDAGRVVATLPLRSAPSTFPSWQSQAVSAAPLASVRAGDTLTAVYHGDAGYPGATGSTTVTDQRQPTTLQITGLDVQGVDAEVEVSLTSTEGVVGDAPVDVAVDGKHATSFRTVSWSQTSGWGWGVTGGKHTVTVSFPGDGRHQPATATGTLVVPRVATHVTLSDVGPGSFGAVSPRSLERMQACVTADGGTASARVRIDRKVAGAAWWTPVGTLTTRWGTGCGLLSVRQDASSSYRAVVLSDATWLSATSRTVTVASLRRADVSVRARAGSATQDVITATVSPSGTLHLQELTSRGWVTRTVTTPHVAAGSTATVHFTVTRSAGATRTFRVVVPVDRAAGSVTSARVLVPPRR</sequence>
<name>A0A2M8WTM6_9MICO</name>
<dbReference type="EMBL" id="PGTZ01000007">
    <property type="protein sequence ID" value="PJI94248.1"/>
    <property type="molecule type" value="Genomic_DNA"/>
</dbReference>
<organism evidence="2 3">
    <name type="scientific">Luteimicrobium subarcticum</name>
    <dbReference type="NCBI Taxonomy" id="620910"/>
    <lineage>
        <taxon>Bacteria</taxon>
        <taxon>Bacillati</taxon>
        <taxon>Actinomycetota</taxon>
        <taxon>Actinomycetes</taxon>
        <taxon>Micrococcales</taxon>
        <taxon>Luteimicrobium</taxon>
    </lineage>
</organism>
<protein>
    <recommendedName>
        <fullName evidence="4">Ig-like domain-containing protein</fullName>
    </recommendedName>
</protein>
<gene>
    <name evidence="2" type="ORF">CLV34_1736</name>
</gene>
<dbReference type="RefSeq" id="WP_100349807.1">
    <property type="nucleotide sequence ID" value="NZ_PGTZ01000007.1"/>
</dbReference>
<dbReference type="Proteomes" id="UP000231586">
    <property type="component" value="Unassembled WGS sequence"/>
</dbReference>
<dbReference type="AlphaFoldDB" id="A0A2M8WTM6"/>
<feature type="chain" id="PRO_5038617969" description="Ig-like domain-containing protein" evidence="1">
    <location>
        <begin position="20"/>
        <end position="536"/>
    </location>
</feature>
<evidence type="ECO:0008006" key="4">
    <source>
        <dbReference type="Google" id="ProtNLM"/>
    </source>
</evidence>
<feature type="signal peptide" evidence="1">
    <location>
        <begin position="1"/>
        <end position="19"/>
    </location>
</feature>
<reference evidence="2 3" key="1">
    <citation type="submission" date="2017-11" db="EMBL/GenBank/DDBJ databases">
        <title>Genomic Encyclopedia of Archaeal and Bacterial Type Strains, Phase II (KMG-II): From Individual Species to Whole Genera.</title>
        <authorList>
            <person name="Goeker M."/>
        </authorList>
    </citation>
    <scope>NUCLEOTIDE SEQUENCE [LARGE SCALE GENOMIC DNA]</scope>
    <source>
        <strain evidence="2 3">DSM 22413</strain>
    </source>
</reference>